<feature type="compositionally biased region" description="Basic and acidic residues" evidence="1">
    <location>
        <begin position="46"/>
        <end position="57"/>
    </location>
</feature>
<accession>A0A6G0YPX1</accession>
<evidence type="ECO:0000313" key="3">
    <source>
        <dbReference type="Proteomes" id="UP000478052"/>
    </source>
</evidence>
<dbReference type="Proteomes" id="UP000478052">
    <property type="component" value="Unassembled WGS sequence"/>
</dbReference>
<feature type="region of interest" description="Disordered" evidence="1">
    <location>
        <begin position="1"/>
        <end position="95"/>
    </location>
</feature>
<reference evidence="2 3" key="1">
    <citation type="submission" date="2019-08" db="EMBL/GenBank/DDBJ databases">
        <title>Whole genome of Aphis craccivora.</title>
        <authorList>
            <person name="Voronova N.V."/>
            <person name="Shulinski R.S."/>
            <person name="Bandarenka Y.V."/>
            <person name="Zhorov D.G."/>
            <person name="Warner D."/>
        </authorList>
    </citation>
    <scope>NUCLEOTIDE SEQUENCE [LARGE SCALE GENOMIC DNA]</scope>
    <source>
        <strain evidence="2">180601</strain>
        <tissue evidence="2">Whole Body</tissue>
    </source>
</reference>
<feature type="compositionally biased region" description="Basic residues" evidence="1">
    <location>
        <begin position="62"/>
        <end position="77"/>
    </location>
</feature>
<organism evidence="2 3">
    <name type="scientific">Aphis craccivora</name>
    <name type="common">Cowpea aphid</name>
    <dbReference type="NCBI Taxonomy" id="307492"/>
    <lineage>
        <taxon>Eukaryota</taxon>
        <taxon>Metazoa</taxon>
        <taxon>Ecdysozoa</taxon>
        <taxon>Arthropoda</taxon>
        <taxon>Hexapoda</taxon>
        <taxon>Insecta</taxon>
        <taxon>Pterygota</taxon>
        <taxon>Neoptera</taxon>
        <taxon>Paraneoptera</taxon>
        <taxon>Hemiptera</taxon>
        <taxon>Sternorrhyncha</taxon>
        <taxon>Aphidomorpha</taxon>
        <taxon>Aphidoidea</taxon>
        <taxon>Aphididae</taxon>
        <taxon>Aphidini</taxon>
        <taxon>Aphis</taxon>
        <taxon>Aphis</taxon>
    </lineage>
</organism>
<feature type="compositionally biased region" description="Low complexity" evidence="1">
    <location>
        <begin position="18"/>
        <end position="31"/>
    </location>
</feature>
<sequence length="161" mass="17833">MSPTARDPPPDVRETGSDADSSAADTSSSTAVCSDFRLPWPPAARSEQKALRRRENAARPTSARRRTASSAVRRKARWTSSPSPSPDRRRVRSRKKNALFILGRAAVTVVGRSRITWAQAERDPSKQQSATGQISPVNWVVTLKRLRNDALDSLEYTHHTS</sequence>
<comment type="caution">
    <text evidence="2">The sequence shown here is derived from an EMBL/GenBank/DDBJ whole genome shotgun (WGS) entry which is preliminary data.</text>
</comment>
<evidence type="ECO:0000313" key="2">
    <source>
        <dbReference type="EMBL" id="KAF0759591.1"/>
    </source>
</evidence>
<protein>
    <submittedName>
        <fullName evidence="2">Scavenger receptor class B member 1 isoform X1</fullName>
    </submittedName>
</protein>
<gene>
    <name evidence="2" type="ORF">FWK35_00024354</name>
</gene>
<proteinExistence type="predicted"/>
<dbReference type="EMBL" id="VUJU01002944">
    <property type="protein sequence ID" value="KAF0759591.1"/>
    <property type="molecule type" value="Genomic_DNA"/>
</dbReference>
<keyword evidence="2" id="KW-0675">Receptor</keyword>
<keyword evidence="3" id="KW-1185">Reference proteome</keyword>
<name>A0A6G0YPX1_APHCR</name>
<evidence type="ECO:0000256" key="1">
    <source>
        <dbReference type="SAM" id="MobiDB-lite"/>
    </source>
</evidence>
<dbReference type="AlphaFoldDB" id="A0A6G0YPX1"/>